<keyword evidence="2" id="KW-0813">Transport</keyword>
<evidence type="ECO:0000256" key="4">
    <source>
        <dbReference type="ARBA" id="ARBA00022519"/>
    </source>
</evidence>
<keyword evidence="5 8" id="KW-0812">Transmembrane</keyword>
<feature type="transmembrane region" description="Helical" evidence="8">
    <location>
        <begin position="56"/>
        <end position="73"/>
    </location>
</feature>
<evidence type="ECO:0000256" key="1">
    <source>
        <dbReference type="ARBA" id="ARBA00004651"/>
    </source>
</evidence>
<dbReference type="Gene3D" id="1.10.3720.10">
    <property type="entry name" value="MetI-like"/>
    <property type="match status" value="1"/>
</dbReference>
<dbReference type="InterPro" id="IPR000515">
    <property type="entry name" value="MetI-like"/>
</dbReference>
<dbReference type="GO" id="GO:0043190">
    <property type="term" value="C:ATP-binding cassette (ABC) transporter complex"/>
    <property type="evidence" value="ECO:0007669"/>
    <property type="project" value="InterPro"/>
</dbReference>
<reference evidence="10" key="1">
    <citation type="submission" date="2015-10" db="EMBL/GenBank/DDBJ databases">
        <authorList>
            <person name="Gilbert D.G."/>
        </authorList>
    </citation>
    <scope>NUCLEOTIDE SEQUENCE</scope>
</reference>
<evidence type="ECO:0000256" key="8">
    <source>
        <dbReference type="SAM" id="Phobius"/>
    </source>
</evidence>
<accession>A0A160TVU8</accession>
<dbReference type="PANTHER" id="PTHR30133">
    <property type="entry name" value="CATIONIC AMINO ACID TRANSPORTER, MEMBRANE COMPONENT"/>
    <property type="match status" value="1"/>
</dbReference>
<feature type="transmembrane region" description="Helical" evidence="8">
    <location>
        <begin position="161"/>
        <end position="184"/>
    </location>
</feature>
<evidence type="ECO:0000256" key="6">
    <source>
        <dbReference type="ARBA" id="ARBA00022989"/>
    </source>
</evidence>
<organism evidence="10">
    <name type="scientific">hydrothermal vent metagenome</name>
    <dbReference type="NCBI Taxonomy" id="652676"/>
    <lineage>
        <taxon>unclassified sequences</taxon>
        <taxon>metagenomes</taxon>
        <taxon>ecological metagenomes</taxon>
    </lineage>
</organism>
<dbReference type="SUPFAM" id="SSF161098">
    <property type="entry name" value="MetI-like"/>
    <property type="match status" value="1"/>
</dbReference>
<evidence type="ECO:0000256" key="2">
    <source>
        <dbReference type="ARBA" id="ARBA00022448"/>
    </source>
</evidence>
<dbReference type="CDD" id="cd06261">
    <property type="entry name" value="TM_PBP2"/>
    <property type="match status" value="1"/>
</dbReference>
<evidence type="ECO:0000256" key="7">
    <source>
        <dbReference type="ARBA" id="ARBA00023136"/>
    </source>
</evidence>
<evidence type="ECO:0000256" key="3">
    <source>
        <dbReference type="ARBA" id="ARBA00022475"/>
    </source>
</evidence>
<comment type="subcellular location">
    <subcellularLocation>
        <location evidence="1">Cell membrane</location>
        <topology evidence="1">Multi-pass membrane protein</topology>
    </subcellularLocation>
</comment>
<feature type="transmembrane region" description="Helical" evidence="8">
    <location>
        <begin position="196"/>
        <end position="218"/>
    </location>
</feature>
<evidence type="ECO:0000259" key="9">
    <source>
        <dbReference type="PROSITE" id="PS50928"/>
    </source>
</evidence>
<feature type="transmembrane region" description="Helical" evidence="8">
    <location>
        <begin position="93"/>
        <end position="111"/>
    </location>
</feature>
<dbReference type="AlphaFoldDB" id="A0A160TVU8"/>
<keyword evidence="7 8" id="KW-0472">Membrane</keyword>
<dbReference type="EMBL" id="CZRL01000086">
    <property type="protein sequence ID" value="CUS52736.1"/>
    <property type="molecule type" value="Genomic_DNA"/>
</dbReference>
<protein>
    <submittedName>
        <fullName evidence="10">Histidine ABC transporter, permease protein HisQ (TC 3.A.1.3.1)</fullName>
    </submittedName>
</protein>
<keyword evidence="3" id="KW-1003">Cell membrane</keyword>
<dbReference type="InterPro" id="IPR051613">
    <property type="entry name" value="ABC_transp_permease_HisMQ"/>
</dbReference>
<dbReference type="PROSITE" id="PS50928">
    <property type="entry name" value="ABC_TM1"/>
    <property type="match status" value="1"/>
</dbReference>
<gene>
    <name evidence="10" type="ORF">MGWOODY_XGa610</name>
</gene>
<dbReference type="InterPro" id="IPR035906">
    <property type="entry name" value="MetI-like_sf"/>
</dbReference>
<dbReference type="Pfam" id="PF00528">
    <property type="entry name" value="BPD_transp_1"/>
    <property type="match status" value="1"/>
</dbReference>
<dbReference type="GO" id="GO:0022857">
    <property type="term" value="F:transmembrane transporter activity"/>
    <property type="evidence" value="ECO:0007669"/>
    <property type="project" value="InterPro"/>
</dbReference>
<proteinExistence type="predicted"/>
<name>A0A160TVU8_9ZZZZ</name>
<sequence length="229" mass="25135">MESVWEYRALLLSGTLVTVQLAIGSLLLSVLLGLAGASAKLARNPVSQRLANAYTTLVRGVPDLVLMMLLFYGGQQIFNDLGSVTGLWDYIEINQFTAGVGSIGFVFGAYMTETFRGAILAIPRGQIEAGISCGMTPLTIFRRITWPQMVRHALPSFTNNWLVLIKATALVSVIGLHDLVWNAATAGRSVREPFSFMFAVLLIYLVLTAFSEVGLRWLDRRYSAGVRQD</sequence>
<keyword evidence="6 8" id="KW-1133">Transmembrane helix</keyword>
<evidence type="ECO:0000313" key="10">
    <source>
        <dbReference type="EMBL" id="CUS52736.1"/>
    </source>
</evidence>
<feature type="transmembrane region" description="Helical" evidence="8">
    <location>
        <begin position="12"/>
        <end position="35"/>
    </location>
</feature>
<feature type="domain" description="ABC transmembrane type-1" evidence="9">
    <location>
        <begin position="15"/>
        <end position="215"/>
    </location>
</feature>
<evidence type="ECO:0000256" key="5">
    <source>
        <dbReference type="ARBA" id="ARBA00022692"/>
    </source>
</evidence>
<keyword evidence="4" id="KW-0997">Cell inner membrane</keyword>
<dbReference type="InterPro" id="IPR010065">
    <property type="entry name" value="AA_ABC_transptr_permease_3TM"/>
</dbReference>
<dbReference type="NCBIfam" id="TIGR01726">
    <property type="entry name" value="HEQRo_perm_3TM"/>
    <property type="match status" value="1"/>
</dbReference>